<sequence length="188" mass="20405">MNTENWLDRPAIISRFGSFRGMIRLAISYAQLAMVARPDLARVERLVFVCRGNICRSAFAHALAASLGFPVASFGLRTATGRPAHDPVIAEAKRRGFDLASHSALAVEEFEPAPGDLYLVMEYRQIGELRALAPFASTPVDLLGRYGGRPHLHDPYGLGAAFTTTSLGDIDRSVRALIGAIGAARIRR</sequence>
<proteinExistence type="inferred from homology"/>
<dbReference type="KEGG" id="slan:GV829_12425"/>
<dbReference type="Pfam" id="PF01451">
    <property type="entry name" value="LMWPc"/>
    <property type="match status" value="1"/>
</dbReference>
<dbReference type="SMART" id="SM00226">
    <property type="entry name" value="LMWPc"/>
    <property type="match status" value="1"/>
</dbReference>
<dbReference type="Proteomes" id="UP000503018">
    <property type="component" value="Chromosome"/>
</dbReference>
<dbReference type="AlphaFoldDB" id="A0A6M4B186"/>
<feature type="active site" description="Proton donor" evidence="6">
    <location>
        <position position="154"/>
    </location>
</feature>
<evidence type="ECO:0000256" key="4">
    <source>
        <dbReference type="ARBA" id="ARBA00022912"/>
    </source>
</evidence>
<dbReference type="PANTHER" id="PTHR11717">
    <property type="entry name" value="LOW MOLECULAR WEIGHT PROTEIN TYROSINE PHOSPHATASE"/>
    <property type="match status" value="1"/>
</dbReference>
<dbReference type="PRINTS" id="PR00719">
    <property type="entry name" value="LMWPTPASE"/>
</dbReference>
<comment type="similarity">
    <text evidence="1">Belongs to the low molecular weight phosphotyrosine protein phosphatase family.</text>
</comment>
<evidence type="ECO:0000313" key="9">
    <source>
        <dbReference type="Proteomes" id="UP000503018"/>
    </source>
</evidence>
<gene>
    <name evidence="8" type="ORF">GV829_12425</name>
</gene>
<feature type="active site" evidence="6">
    <location>
        <position position="56"/>
    </location>
</feature>
<dbReference type="Gene3D" id="3.40.50.2300">
    <property type="match status" value="1"/>
</dbReference>
<dbReference type="InterPro" id="IPR050438">
    <property type="entry name" value="LMW_PTPase"/>
</dbReference>
<dbReference type="EMBL" id="CP053015">
    <property type="protein sequence ID" value="QJQ33141.1"/>
    <property type="molecule type" value="Genomic_DNA"/>
</dbReference>
<keyword evidence="9" id="KW-1185">Reference proteome</keyword>
<evidence type="ECO:0000313" key="8">
    <source>
        <dbReference type="EMBL" id="QJQ33141.1"/>
    </source>
</evidence>
<dbReference type="InterPro" id="IPR036196">
    <property type="entry name" value="Ptyr_pPase_sf"/>
</dbReference>
<comment type="catalytic activity">
    <reaction evidence="5">
        <text>O-phospho-L-tyrosyl-[protein] + H2O = L-tyrosyl-[protein] + phosphate</text>
        <dbReference type="Rhea" id="RHEA:10684"/>
        <dbReference type="Rhea" id="RHEA-COMP:10136"/>
        <dbReference type="Rhea" id="RHEA-COMP:20101"/>
        <dbReference type="ChEBI" id="CHEBI:15377"/>
        <dbReference type="ChEBI" id="CHEBI:43474"/>
        <dbReference type="ChEBI" id="CHEBI:46858"/>
        <dbReference type="ChEBI" id="CHEBI:61978"/>
        <dbReference type="EC" id="3.1.3.48"/>
    </reaction>
</comment>
<evidence type="ECO:0000259" key="7">
    <source>
        <dbReference type="SMART" id="SM00226"/>
    </source>
</evidence>
<dbReference type="EC" id="3.1.3.48" evidence="2"/>
<evidence type="ECO:0000256" key="6">
    <source>
        <dbReference type="PIRSR" id="PIRSR617867-1"/>
    </source>
</evidence>
<evidence type="ECO:0000256" key="2">
    <source>
        <dbReference type="ARBA" id="ARBA00013064"/>
    </source>
</evidence>
<name>A0A6M4B186_9SPHN</name>
<dbReference type="PANTHER" id="PTHR11717:SF31">
    <property type="entry name" value="LOW MOLECULAR WEIGHT PROTEIN-TYROSINE-PHOSPHATASE ETP-RELATED"/>
    <property type="match status" value="1"/>
</dbReference>
<feature type="active site" description="Nucleophile" evidence="6">
    <location>
        <position position="50"/>
    </location>
</feature>
<protein>
    <recommendedName>
        <fullName evidence="2">protein-tyrosine-phosphatase</fullName>
        <ecNumber evidence="2">3.1.3.48</ecNumber>
    </recommendedName>
</protein>
<evidence type="ECO:0000256" key="5">
    <source>
        <dbReference type="ARBA" id="ARBA00051722"/>
    </source>
</evidence>
<organism evidence="8 9">
    <name type="scientific">Sphingomonas lacunae</name>
    <dbReference type="NCBI Taxonomy" id="2698828"/>
    <lineage>
        <taxon>Bacteria</taxon>
        <taxon>Pseudomonadati</taxon>
        <taxon>Pseudomonadota</taxon>
        <taxon>Alphaproteobacteria</taxon>
        <taxon>Sphingomonadales</taxon>
        <taxon>Sphingomonadaceae</taxon>
        <taxon>Sphingomonas</taxon>
    </lineage>
</organism>
<feature type="domain" description="Phosphotyrosine protein phosphatase I" evidence="7">
    <location>
        <begin position="44"/>
        <end position="180"/>
    </location>
</feature>
<dbReference type="SUPFAM" id="SSF52788">
    <property type="entry name" value="Phosphotyrosine protein phosphatases I"/>
    <property type="match status" value="1"/>
</dbReference>
<reference evidence="8 9" key="1">
    <citation type="submission" date="2020-01" db="EMBL/GenBank/DDBJ databases">
        <title>Sphingomonas sp. strain CSW-10.</title>
        <authorList>
            <person name="Chen W.-M."/>
        </authorList>
    </citation>
    <scope>NUCLEOTIDE SEQUENCE [LARGE SCALE GENOMIC DNA]</scope>
    <source>
        <strain evidence="8 9">CSW-10</strain>
    </source>
</reference>
<evidence type="ECO:0000256" key="1">
    <source>
        <dbReference type="ARBA" id="ARBA00011063"/>
    </source>
</evidence>
<keyword evidence="3" id="KW-0378">Hydrolase</keyword>
<dbReference type="GO" id="GO:0004725">
    <property type="term" value="F:protein tyrosine phosphatase activity"/>
    <property type="evidence" value="ECO:0007669"/>
    <property type="project" value="UniProtKB-EC"/>
</dbReference>
<dbReference type="InterPro" id="IPR017867">
    <property type="entry name" value="Tyr_phospatase_low_mol_wt"/>
</dbReference>
<keyword evidence="4" id="KW-0904">Protein phosphatase</keyword>
<accession>A0A6M4B186</accession>
<evidence type="ECO:0000256" key="3">
    <source>
        <dbReference type="ARBA" id="ARBA00022801"/>
    </source>
</evidence>
<dbReference type="InterPro" id="IPR023485">
    <property type="entry name" value="Ptyr_pPase"/>
</dbReference>